<dbReference type="InterPro" id="IPR055377">
    <property type="entry name" value="GH3_M"/>
</dbReference>
<keyword evidence="4" id="KW-1185">Reference proteome</keyword>
<evidence type="ECO:0000313" key="4">
    <source>
        <dbReference type="Proteomes" id="UP001597414"/>
    </source>
</evidence>
<proteinExistence type="predicted"/>
<comment type="caution">
    <text evidence="3">The sequence shown here is derived from an EMBL/GenBank/DDBJ whole genome shotgun (WGS) entry which is preliminary data.</text>
</comment>
<name>A0ABW5B9J2_9BACT</name>
<dbReference type="Pfam" id="PF23572">
    <property type="entry name" value="GH3_C"/>
    <property type="match status" value="1"/>
</dbReference>
<gene>
    <name evidence="3" type="ORF">ACFSKV_08570</name>
</gene>
<evidence type="ECO:0000259" key="1">
    <source>
        <dbReference type="Pfam" id="PF23571"/>
    </source>
</evidence>
<dbReference type="InterPro" id="IPR004993">
    <property type="entry name" value="GH3"/>
</dbReference>
<evidence type="ECO:0000313" key="3">
    <source>
        <dbReference type="EMBL" id="MFD2201618.1"/>
    </source>
</evidence>
<accession>A0ABW5B9J2</accession>
<organism evidence="3 4">
    <name type="scientific">Shivajiella indica</name>
    <dbReference type="NCBI Taxonomy" id="872115"/>
    <lineage>
        <taxon>Bacteria</taxon>
        <taxon>Pseudomonadati</taxon>
        <taxon>Bacteroidota</taxon>
        <taxon>Cytophagia</taxon>
        <taxon>Cytophagales</taxon>
        <taxon>Cyclobacteriaceae</taxon>
        <taxon>Shivajiella</taxon>
    </lineage>
</organism>
<dbReference type="InterPro" id="IPR055378">
    <property type="entry name" value="GH3_C"/>
</dbReference>
<dbReference type="PANTHER" id="PTHR31901">
    <property type="entry name" value="GH3 DOMAIN-CONTAINING PROTEIN"/>
    <property type="match status" value="1"/>
</dbReference>
<protein>
    <submittedName>
        <fullName evidence="3">GH3 auxin-responsive promoter family protein</fullName>
    </submittedName>
</protein>
<feature type="domain" description="GH3 middle" evidence="1">
    <location>
        <begin position="298"/>
        <end position="367"/>
    </location>
</feature>
<dbReference type="Pfam" id="PF03321">
    <property type="entry name" value="GH3"/>
    <property type="match status" value="1"/>
</dbReference>
<dbReference type="PANTHER" id="PTHR31901:SF9">
    <property type="entry name" value="GH3 DOMAIN-CONTAINING PROTEIN"/>
    <property type="match status" value="1"/>
</dbReference>
<dbReference type="RefSeq" id="WP_380801545.1">
    <property type="nucleotide sequence ID" value="NZ_JBHUIV010000014.1"/>
</dbReference>
<sequence>MEVVNSFMTWVFKNRIGQIDNFKKYPLETQNLILEDLIELAKRTEFGKKFKFSDIKSYKDFSSRVPIQDYEDMKPLFERIMKGNQNILWPSEILWFSKSSGTTSSRSKFIPVSQEALEDCHFKGGKDMISLYVNNYPDSKLFSGKSLSIGGSLSQNPLDPKSEIQVGDISAVIMQNLPLWVQFARTPSLEIALMGEWESKIEKMAHEVMDENVVSISGVPTWTVVLLQRIMELKKVKHILEVWPNLEVFFHGAVAFGPYQKLFSELIPSSKMRYMETYNASEGFFGIQDQANSEELLLMLDYGIFYEFIPMEDWNNPNHQAIPLSEVEVGKNYAILITTNAGLWRYKIGDTIKFTSIEPYRFKISGRTKHFINAFGEEVIVENAEKAIQRAAEATHATILNFTAAPVYFGDSKSKGAHEWVIEFKSLPSDKDLFISVLDQTLREINSDYDAKRYKDLALSAPKINFTTVPVFEKWLRAKGKLGGQNKVPRLSNSREYIEEVLNLL</sequence>
<evidence type="ECO:0000259" key="2">
    <source>
        <dbReference type="Pfam" id="PF23572"/>
    </source>
</evidence>
<feature type="domain" description="GH3 C-terminal" evidence="2">
    <location>
        <begin position="382"/>
        <end position="496"/>
    </location>
</feature>
<dbReference type="Pfam" id="PF23571">
    <property type="entry name" value="GH3_M"/>
    <property type="match status" value="1"/>
</dbReference>
<reference evidence="4" key="1">
    <citation type="journal article" date="2019" name="Int. J. Syst. Evol. Microbiol.">
        <title>The Global Catalogue of Microorganisms (GCM) 10K type strain sequencing project: providing services to taxonomists for standard genome sequencing and annotation.</title>
        <authorList>
            <consortium name="The Broad Institute Genomics Platform"/>
            <consortium name="The Broad Institute Genome Sequencing Center for Infectious Disease"/>
            <person name="Wu L."/>
            <person name="Ma J."/>
        </authorList>
    </citation>
    <scope>NUCLEOTIDE SEQUENCE [LARGE SCALE GENOMIC DNA]</scope>
    <source>
        <strain evidence="4">KCTC 19812</strain>
    </source>
</reference>
<dbReference type="Proteomes" id="UP001597414">
    <property type="component" value="Unassembled WGS sequence"/>
</dbReference>
<dbReference type="EMBL" id="JBHUIV010000014">
    <property type="protein sequence ID" value="MFD2201618.1"/>
    <property type="molecule type" value="Genomic_DNA"/>
</dbReference>